<reference evidence="2 3" key="1">
    <citation type="submission" date="2011-04" db="EMBL/GenBank/DDBJ databases">
        <title>The Genome Sequence of Dysgonomonas gadei ATCC BAA-286.</title>
        <authorList>
            <consortium name="The Broad Institute Genome Sequencing Platform"/>
            <person name="Earl A."/>
            <person name="Ward D."/>
            <person name="Feldgarden M."/>
            <person name="Gevers D."/>
            <person name="Pudlo N."/>
            <person name="Martens E."/>
            <person name="Allen-Vercoe E."/>
            <person name="Young S.K."/>
            <person name="Zeng Q."/>
            <person name="Gargeya S."/>
            <person name="Fitzgerald M."/>
            <person name="Haas B."/>
            <person name="Abouelleil A."/>
            <person name="Alvarado L."/>
            <person name="Arachchi H.M."/>
            <person name="Berlin A."/>
            <person name="Brown A."/>
            <person name="Chapman S.B."/>
            <person name="Chen Z."/>
            <person name="Dunbar C."/>
            <person name="Freedman E."/>
            <person name="Gearin G."/>
            <person name="Gellesch M."/>
            <person name="Goldberg J."/>
            <person name="Griggs A."/>
            <person name="Gujja S."/>
            <person name="Heiman D."/>
            <person name="Howarth C."/>
            <person name="Larson L."/>
            <person name="Lui A."/>
            <person name="MacDonald P.J.P."/>
            <person name="Mehta T."/>
            <person name="Montmayeur A."/>
            <person name="Murphy C."/>
            <person name="Neiman D."/>
            <person name="Pearson M."/>
            <person name="Priest M."/>
            <person name="Roberts A."/>
            <person name="Saif S."/>
            <person name="Shea T."/>
            <person name="Shenoy N."/>
            <person name="Sisk P."/>
            <person name="Stolte C."/>
            <person name="Sykes S."/>
            <person name="Yandava C."/>
            <person name="Wortman J."/>
            <person name="Nusbaum C."/>
            <person name="Birren B."/>
        </authorList>
    </citation>
    <scope>NUCLEOTIDE SEQUENCE [LARGE SCALE GENOMIC DNA]</scope>
    <source>
        <strain evidence="2 3">ATCC BAA-286</strain>
    </source>
</reference>
<evidence type="ECO:0000313" key="2">
    <source>
        <dbReference type="EMBL" id="EGK03280.1"/>
    </source>
</evidence>
<dbReference type="Pfam" id="PF01609">
    <property type="entry name" value="DDE_Tnp_1"/>
    <property type="match status" value="1"/>
</dbReference>
<dbReference type="SUPFAM" id="SSF53098">
    <property type="entry name" value="Ribonuclease H-like"/>
    <property type="match status" value="1"/>
</dbReference>
<dbReference type="EMBL" id="ADLV01000010">
    <property type="protein sequence ID" value="EGK03280.1"/>
    <property type="molecule type" value="Genomic_DNA"/>
</dbReference>
<dbReference type="RefSeq" id="WP_006798183.1">
    <property type="nucleotide sequence ID" value="NZ_GL891979.1"/>
</dbReference>
<dbReference type="Proteomes" id="UP000004913">
    <property type="component" value="Unassembled WGS sequence"/>
</dbReference>
<dbReference type="HOGENOM" id="CLU_1589852_0_0_10"/>
<dbReference type="AlphaFoldDB" id="F5IUA1"/>
<sequence>RAREKIKFRRIYSLKKEPYTGIKSDQIGVFTTGNSPKRYPEKIRKIRYYDTVQNREFVFLTNDLVSDAKTITELYRKRWSIELFFKWIKQHLKIKQFWGTTENAVKIQVNCAVIAYCLIAIVAKKLKTERTIYELLQIFGKSLLDKTPINQLINKSDYKNVKEQIDNLLLFN</sequence>
<feature type="non-terminal residue" evidence="2">
    <location>
        <position position="1"/>
    </location>
</feature>
<name>F5IUA1_9BACT</name>
<proteinExistence type="predicted"/>
<feature type="domain" description="Transposase IS4-like" evidence="1">
    <location>
        <begin position="35"/>
        <end position="118"/>
    </location>
</feature>
<evidence type="ECO:0000259" key="1">
    <source>
        <dbReference type="Pfam" id="PF01609"/>
    </source>
</evidence>
<dbReference type="Gene3D" id="3.90.350.10">
    <property type="entry name" value="Transposase Inhibitor Protein From Tn5, Chain A, domain 1"/>
    <property type="match status" value="1"/>
</dbReference>
<dbReference type="GO" id="GO:0003677">
    <property type="term" value="F:DNA binding"/>
    <property type="evidence" value="ECO:0007669"/>
    <property type="project" value="InterPro"/>
</dbReference>
<dbReference type="PANTHER" id="PTHR33258:SF1">
    <property type="entry name" value="TRANSPOSASE INSL FOR INSERTION SEQUENCE ELEMENT IS186A-RELATED"/>
    <property type="match status" value="1"/>
</dbReference>
<protein>
    <recommendedName>
        <fullName evidence="1">Transposase IS4-like domain-containing protein</fullName>
    </recommendedName>
</protein>
<dbReference type="GO" id="GO:0006313">
    <property type="term" value="P:DNA transposition"/>
    <property type="evidence" value="ECO:0007669"/>
    <property type="project" value="InterPro"/>
</dbReference>
<evidence type="ECO:0000313" key="3">
    <source>
        <dbReference type="Proteomes" id="UP000004913"/>
    </source>
</evidence>
<dbReference type="PANTHER" id="PTHR33258">
    <property type="entry name" value="TRANSPOSASE INSL FOR INSERTION SEQUENCE ELEMENT IS186A-RELATED"/>
    <property type="match status" value="1"/>
</dbReference>
<accession>F5IUA1</accession>
<keyword evidence="3" id="KW-1185">Reference proteome</keyword>
<comment type="caution">
    <text evidence="2">The sequence shown here is derived from an EMBL/GenBank/DDBJ whole genome shotgun (WGS) entry which is preliminary data.</text>
</comment>
<dbReference type="GO" id="GO:0004803">
    <property type="term" value="F:transposase activity"/>
    <property type="evidence" value="ECO:0007669"/>
    <property type="project" value="InterPro"/>
</dbReference>
<dbReference type="InterPro" id="IPR012337">
    <property type="entry name" value="RNaseH-like_sf"/>
</dbReference>
<dbReference type="InterPro" id="IPR002559">
    <property type="entry name" value="Transposase_11"/>
</dbReference>
<gene>
    <name evidence="2" type="ORF">HMPREF9455_00668</name>
</gene>
<dbReference type="STRING" id="742766.HMPREF9455_00668"/>
<organism evidence="2 3">
    <name type="scientific">Dysgonomonas gadei ATCC BAA-286</name>
    <dbReference type="NCBI Taxonomy" id="742766"/>
    <lineage>
        <taxon>Bacteria</taxon>
        <taxon>Pseudomonadati</taxon>
        <taxon>Bacteroidota</taxon>
        <taxon>Bacteroidia</taxon>
        <taxon>Bacteroidales</taxon>
        <taxon>Dysgonomonadaceae</taxon>
        <taxon>Dysgonomonas</taxon>
    </lineage>
</organism>
<dbReference type="eggNOG" id="COG3385">
    <property type="taxonomic scope" value="Bacteria"/>
</dbReference>